<organism evidence="22 23">
    <name type="scientific">Actinotalea fermentans</name>
    <dbReference type="NCBI Taxonomy" id="43671"/>
    <lineage>
        <taxon>Bacteria</taxon>
        <taxon>Bacillati</taxon>
        <taxon>Actinomycetota</taxon>
        <taxon>Actinomycetes</taxon>
        <taxon>Micrococcales</taxon>
        <taxon>Cellulomonadaceae</taxon>
        <taxon>Actinotalea</taxon>
    </lineage>
</organism>
<evidence type="ECO:0000259" key="21">
    <source>
        <dbReference type="PROSITE" id="PS51007"/>
    </source>
</evidence>
<evidence type="ECO:0000313" key="23">
    <source>
        <dbReference type="Proteomes" id="UP000321484"/>
    </source>
</evidence>
<evidence type="ECO:0000256" key="20">
    <source>
        <dbReference type="SAM" id="SignalP"/>
    </source>
</evidence>
<feature type="binding site" description="covalent" evidence="18">
    <location>
        <position position="58"/>
    </location>
    <ligand>
        <name>heme c</name>
        <dbReference type="ChEBI" id="CHEBI:61717"/>
        <label>1</label>
    </ligand>
</feature>
<feature type="signal peptide" evidence="20">
    <location>
        <begin position="1"/>
        <end position="30"/>
    </location>
</feature>
<evidence type="ECO:0000313" key="22">
    <source>
        <dbReference type="EMBL" id="GEN78678.1"/>
    </source>
</evidence>
<dbReference type="SUPFAM" id="SSF46626">
    <property type="entry name" value="Cytochrome c"/>
    <property type="match status" value="2"/>
</dbReference>
<evidence type="ECO:0000256" key="3">
    <source>
        <dbReference type="ARBA" id="ARBA00017819"/>
    </source>
</evidence>
<keyword evidence="13 17" id="KW-1133">Transmembrane helix</keyword>
<feature type="binding site" description="covalent" evidence="18">
    <location>
        <position position="156"/>
    </location>
    <ligand>
        <name>heme c</name>
        <dbReference type="ChEBI" id="CHEBI:61717"/>
        <label>2</label>
    </ligand>
</feature>
<sequence>MKAIADRRHHRMAPVVLLLLALLLTGAVYAALSPTPAEATAASEDDIAAGAALFRTNCATCHGPGAEGRDGYPSLIGVGAAAVDFQVSTGRMPMQATGPQAPAKPPVFDEEQIAQLAAYVASLAPGPSIPTADQVDPAGGDAANGMALFRTNCAMCHGSIGRGGALTEGKYAPSLGGSTPTQIYEAMLTGPSSMPVFNDANITPEEKQDIIAFLEEQKQGSPGGTDLGAVGPVSEGLWVWVVGMGLLLGAAVWIGAKSA</sequence>
<dbReference type="OrthoDB" id="9811281at2"/>
<dbReference type="RefSeq" id="WP_034244429.1">
    <property type="nucleotide sequence ID" value="NZ_BJYK01000001.1"/>
</dbReference>
<dbReference type="GO" id="GO:0016829">
    <property type="term" value="F:lyase activity"/>
    <property type="evidence" value="ECO:0007669"/>
    <property type="project" value="UniProtKB-KW"/>
</dbReference>
<feature type="chain" id="PRO_5039342364" description="Cytochrome bc1 complex cytochrome c subunit" evidence="20">
    <location>
        <begin position="31"/>
        <end position="259"/>
    </location>
</feature>
<dbReference type="PANTHER" id="PTHR33751:SF13">
    <property type="entry name" value="CYTOCHROME BC1 COMPLEX CYTOCHROME C SUBUNIT"/>
    <property type="match status" value="1"/>
</dbReference>
<evidence type="ECO:0000256" key="9">
    <source>
        <dbReference type="ARBA" id="ARBA00022723"/>
    </source>
</evidence>
<evidence type="ECO:0000256" key="11">
    <source>
        <dbReference type="ARBA" id="ARBA00022967"/>
    </source>
</evidence>
<dbReference type="AlphaFoldDB" id="A0A511YU01"/>
<keyword evidence="14 17" id="KW-0408">Iron</keyword>
<evidence type="ECO:0000256" key="2">
    <source>
        <dbReference type="ARBA" id="ARBA00012951"/>
    </source>
</evidence>
<evidence type="ECO:0000256" key="5">
    <source>
        <dbReference type="ARBA" id="ARBA00022475"/>
    </source>
</evidence>
<keyword evidence="22" id="KW-0456">Lyase</keyword>
<keyword evidence="23" id="KW-1185">Reference proteome</keyword>
<evidence type="ECO:0000256" key="8">
    <source>
        <dbReference type="ARBA" id="ARBA00022692"/>
    </source>
</evidence>
<keyword evidence="4 17" id="KW-0813">Transport</keyword>
<dbReference type="PANTHER" id="PTHR33751">
    <property type="entry name" value="CBB3-TYPE CYTOCHROME C OXIDASE SUBUNIT FIXP"/>
    <property type="match status" value="1"/>
</dbReference>
<evidence type="ECO:0000256" key="18">
    <source>
        <dbReference type="PIRSR" id="PIRSR000007-50"/>
    </source>
</evidence>
<evidence type="ECO:0000256" key="13">
    <source>
        <dbReference type="ARBA" id="ARBA00022989"/>
    </source>
</evidence>
<protein>
    <recommendedName>
        <fullName evidence="3 17">Cytochrome bc1 complex cytochrome c subunit</fullName>
        <ecNumber evidence="2 17">7.1.1.8</ecNumber>
    </recommendedName>
</protein>
<accession>A0A511YU01</accession>
<dbReference type="GO" id="GO:0020037">
    <property type="term" value="F:heme binding"/>
    <property type="evidence" value="ECO:0007669"/>
    <property type="project" value="UniProtKB-UniRule"/>
</dbReference>
<proteinExistence type="predicted"/>
<feature type="domain" description="Cytochrome c" evidence="21">
    <location>
        <begin position="45"/>
        <end position="124"/>
    </location>
</feature>
<name>A0A511YU01_9CELL</name>
<dbReference type="InterPro" id="IPR050597">
    <property type="entry name" value="Cytochrome_c_Oxidase_Subunit"/>
</dbReference>
<feature type="binding site" description="covalent" evidence="18">
    <location>
        <position position="61"/>
    </location>
    <ligand>
        <name>heme c</name>
        <dbReference type="ChEBI" id="CHEBI:61717"/>
        <label>1</label>
    </ligand>
</feature>
<comment type="PTM">
    <text evidence="18">Binds 2 heme c groups covalently per subunit.</text>
</comment>
<dbReference type="InterPro" id="IPR036909">
    <property type="entry name" value="Cyt_c-like_dom_sf"/>
</dbReference>
<evidence type="ECO:0000256" key="12">
    <source>
        <dbReference type="ARBA" id="ARBA00022982"/>
    </source>
</evidence>
<keyword evidence="8 17" id="KW-0812">Transmembrane</keyword>
<evidence type="ECO:0000256" key="14">
    <source>
        <dbReference type="ARBA" id="ARBA00023004"/>
    </source>
</evidence>
<keyword evidence="10" id="KW-0677">Repeat</keyword>
<dbReference type="GO" id="GO:0005886">
    <property type="term" value="C:plasma membrane"/>
    <property type="evidence" value="ECO:0007669"/>
    <property type="project" value="UniProtKB-SubCell"/>
</dbReference>
<comment type="subunit">
    <text evidence="17">The cytochrome bc1 complex is composed of a cytochrome b (QcrB), the Rieske iron-sulfur protein (QcrA) and a diheme cytochrome c (QcrC) subunit.</text>
</comment>
<keyword evidence="11 17" id="KW-1278">Translocase</keyword>
<evidence type="ECO:0000256" key="1">
    <source>
        <dbReference type="ARBA" id="ARBA00004651"/>
    </source>
</evidence>
<dbReference type="EMBL" id="BJYK01000001">
    <property type="protein sequence ID" value="GEN78678.1"/>
    <property type="molecule type" value="Genomic_DNA"/>
</dbReference>
<evidence type="ECO:0000256" key="7">
    <source>
        <dbReference type="ARBA" id="ARBA00022660"/>
    </source>
</evidence>
<dbReference type="GO" id="GO:0005506">
    <property type="term" value="F:iron ion binding"/>
    <property type="evidence" value="ECO:0007669"/>
    <property type="project" value="UniProtKB-UniRule"/>
</dbReference>
<keyword evidence="12 17" id="KW-0249">Electron transport</keyword>
<evidence type="ECO:0000256" key="6">
    <source>
        <dbReference type="ARBA" id="ARBA00022617"/>
    </source>
</evidence>
<feature type="domain" description="Cytochrome c" evidence="21">
    <location>
        <begin position="140"/>
        <end position="218"/>
    </location>
</feature>
<dbReference type="GO" id="GO:0008121">
    <property type="term" value="F:quinol-cytochrome-c reductase activity"/>
    <property type="evidence" value="ECO:0007669"/>
    <property type="project" value="UniProtKB-UniRule"/>
</dbReference>
<dbReference type="Gene3D" id="1.10.760.10">
    <property type="entry name" value="Cytochrome c-like domain"/>
    <property type="match status" value="2"/>
</dbReference>
<reference evidence="22 23" key="1">
    <citation type="submission" date="2019-07" db="EMBL/GenBank/DDBJ databases">
        <title>Whole genome shotgun sequence of Actinotalea fermentans NBRC 105374.</title>
        <authorList>
            <person name="Hosoyama A."/>
            <person name="Uohara A."/>
            <person name="Ohji S."/>
            <person name="Ichikawa N."/>
        </authorList>
    </citation>
    <scope>NUCLEOTIDE SEQUENCE [LARGE SCALE GENOMIC DNA]</scope>
    <source>
        <strain evidence="22 23">NBRC 105374</strain>
    </source>
</reference>
<keyword evidence="15 17" id="KW-0472">Membrane</keyword>
<comment type="caution">
    <text evidence="22">The sequence shown here is derived from an EMBL/GenBank/DDBJ whole genome shotgun (WGS) entry which is preliminary data.</text>
</comment>
<dbReference type="EC" id="7.1.1.8" evidence="2 17"/>
<gene>
    <name evidence="22" type="ORF">AFE02nite_04120</name>
</gene>
<evidence type="ECO:0000256" key="15">
    <source>
        <dbReference type="ARBA" id="ARBA00023136"/>
    </source>
</evidence>
<keyword evidence="7 17" id="KW-0679">Respiratory chain</keyword>
<evidence type="ECO:0000256" key="19">
    <source>
        <dbReference type="PIRSR" id="PIRSR000007-51"/>
    </source>
</evidence>
<dbReference type="InterPro" id="IPR009056">
    <property type="entry name" value="Cyt_c-like_dom"/>
</dbReference>
<keyword evidence="6 17" id="KW-0349">Heme</keyword>
<keyword evidence="5 17" id="KW-1003">Cell membrane</keyword>
<evidence type="ECO:0000256" key="16">
    <source>
        <dbReference type="ARBA" id="ARBA00029351"/>
    </source>
</evidence>
<dbReference type="Proteomes" id="UP000321484">
    <property type="component" value="Unassembled WGS sequence"/>
</dbReference>
<evidence type="ECO:0000256" key="10">
    <source>
        <dbReference type="ARBA" id="ARBA00022737"/>
    </source>
</evidence>
<dbReference type="InterPro" id="IPR009152">
    <property type="entry name" value="bc1_cytC-su"/>
</dbReference>
<feature type="binding site" description="axial binding residue" evidence="19">
    <location>
        <position position="157"/>
    </location>
    <ligand>
        <name>heme c</name>
        <dbReference type="ChEBI" id="CHEBI:61717"/>
        <label>2</label>
    </ligand>
    <ligandPart>
        <name>Fe</name>
        <dbReference type="ChEBI" id="CHEBI:18248"/>
    </ligandPart>
</feature>
<feature type="binding site" description="axial binding residue" evidence="19">
    <location>
        <position position="62"/>
    </location>
    <ligand>
        <name>heme c</name>
        <dbReference type="ChEBI" id="CHEBI:61717"/>
        <label>1</label>
    </ligand>
    <ligandPart>
        <name>Fe</name>
        <dbReference type="ChEBI" id="CHEBI:18248"/>
    </ligandPart>
</feature>
<evidence type="ECO:0000256" key="17">
    <source>
        <dbReference type="PIRNR" id="PIRNR000007"/>
    </source>
</evidence>
<dbReference type="Pfam" id="PF13442">
    <property type="entry name" value="Cytochrome_CBB3"/>
    <property type="match status" value="2"/>
</dbReference>
<dbReference type="PIRSF" id="PIRSF000007">
    <property type="entry name" value="Ubiq_cycred_cyc"/>
    <property type="match status" value="1"/>
</dbReference>
<dbReference type="PROSITE" id="PS51007">
    <property type="entry name" value="CYTC"/>
    <property type="match status" value="2"/>
</dbReference>
<comment type="caution">
    <text evidence="17">Lacks conserved residue(s) required for the propagation of feature annotation.</text>
</comment>
<keyword evidence="20" id="KW-0732">Signal</keyword>
<evidence type="ECO:0000256" key="4">
    <source>
        <dbReference type="ARBA" id="ARBA00022448"/>
    </source>
</evidence>
<feature type="binding site" description="covalent" evidence="18">
    <location>
        <position position="153"/>
    </location>
    <ligand>
        <name>heme c</name>
        <dbReference type="ChEBI" id="CHEBI:61717"/>
        <label>2</label>
    </ligand>
</feature>
<keyword evidence="9 17" id="KW-0479">Metal-binding</keyword>
<feature type="transmembrane region" description="Helical" evidence="17">
    <location>
        <begin position="237"/>
        <end position="256"/>
    </location>
</feature>
<comment type="catalytic activity">
    <reaction evidence="16 17">
        <text>a quinol + 2 Fe(III)-[cytochrome c](out) = a quinone + 2 Fe(II)-[cytochrome c](out) + 2 H(+)(out)</text>
        <dbReference type="Rhea" id="RHEA:11484"/>
        <dbReference type="Rhea" id="RHEA-COMP:10350"/>
        <dbReference type="Rhea" id="RHEA-COMP:14399"/>
        <dbReference type="ChEBI" id="CHEBI:15378"/>
        <dbReference type="ChEBI" id="CHEBI:24646"/>
        <dbReference type="ChEBI" id="CHEBI:29033"/>
        <dbReference type="ChEBI" id="CHEBI:29034"/>
        <dbReference type="ChEBI" id="CHEBI:132124"/>
        <dbReference type="EC" id="7.1.1.8"/>
    </reaction>
</comment>
<comment type="subcellular location">
    <subcellularLocation>
        <location evidence="1 17">Cell membrane</location>
        <topology evidence="1 17">Multi-pass membrane protein</topology>
    </subcellularLocation>
</comment>